<proteinExistence type="predicted"/>
<reference evidence="2" key="1">
    <citation type="journal article" date="2021" name="Proc. Natl. Acad. Sci. U.S.A.">
        <title>Three genomes in the algal genus Volvox reveal the fate of a haploid sex-determining region after a transition to homothallism.</title>
        <authorList>
            <person name="Yamamoto K."/>
            <person name="Hamaji T."/>
            <person name="Kawai-Toyooka H."/>
            <person name="Matsuzaki R."/>
            <person name="Takahashi F."/>
            <person name="Nishimura Y."/>
            <person name="Kawachi M."/>
            <person name="Noguchi H."/>
            <person name="Minakuchi Y."/>
            <person name="Umen J.G."/>
            <person name="Toyoda A."/>
            <person name="Nozaki H."/>
        </authorList>
    </citation>
    <scope>NUCLEOTIDE SEQUENCE</scope>
    <source>
        <strain evidence="2">NIES-3780</strain>
    </source>
</reference>
<sequence>MTWLLTFDGLGGPTGANDAAGGSKNGLRLDPDVLELLNGDTTTMPGDANTSERGDEVTSGQADVDISERGEEAASARGDVITSEHGVVTASADLDERTPRCGNPLDVGASTSIVLLLRILLFLLAAGAAGPTELEGAASIGVVKRPTANGFPALIALGRNLPTEDADTVTAVQR</sequence>
<gene>
    <name evidence="2" type="ORF">Vafri_17240</name>
</gene>
<keyword evidence="3" id="KW-1185">Reference proteome</keyword>
<dbReference type="Proteomes" id="UP000747399">
    <property type="component" value="Unassembled WGS sequence"/>
</dbReference>
<dbReference type="EMBL" id="BNCO01000055">
    <property type="protein sequence ID" value="GIL63116.1"/>
    <property type="molecule type" value="Genomic_DNA"/>
</dbReference>
<accession>A0A8J4BPX2</accession>
<evidence type="ECO:0000313" key="2">
    <source>
        <dbReference type="EMBL" id="GIL63116.1"/>
    </source>
</evidence>
<feature type="region of interest" description="Disordered" evidence="1">
    <location>
        <begin position="39"/>
        <end position="63"/>
    </location>
</feature>
<dbReference type="AlphaFoldDB" id="A0A8J4BPX2"/>
<evidence type="ECO:0000256" key="1">
    <source>
        <dbReference type="SAM" id="MobiDB-lite"/>
    </source>
</evidence>
<protein>
    <submittedName>
        <fullName evidence="2">Uncharacterized protein</fullName>
    </submittedName>
</protein>
<comment type="caution">
    <text evidence="2">The sequence shown here is derived from an EMBL/GenBank/DDBJ whole genome shotgun (WGS) entry which is preliminary data.</text>
</comment>
<organism evidence="2 3">
    <name type="scientific">Volvox africanus</name>
    <dbReference type="NCBI Taxonomy" id="51714"/>
    <lineage>
        <taxon>Eukaryota</taxon>
        <taxon>Viridiplantae</taxon>
        <taxon>Chlorophyta</taxon>
        <taxon>core chlorophytes</taxon>
        <taxon>Chlorophyceae</taxon>
        <taxon>CS clade</taxon>
        <taxon>Chlamydomonadales</taxon>
        <taxon>Volvocaceae</taxon>
        <taxon>Volvox</taxon>
    </lineage>
</organism>
<evidence type="ECO:0000313" key="3">
    <source>
        <dbReference type="Proteomes" id="UP000747399"/>
    </source>
</evidence>
<name>A0A8J4BPX2_9CHLO</name>
<feature type="compositionally biased region" description="Polar residues" evidence="1">
    <location>
        <begin position="39"/>
        <end position="49"/>
    </location>
</feature>